<feature type="domain" description="DUF6699" evidence="2">
    <location>
        <begin position="390"/>
        <end position="527"/>
    </location>
</feature>
<dbReference type="EMBL" id="JAWWNJ010000008">
    <property type="protein sequence ID" value="KAK7050565.1"/>
    <property type="molecule type" value="Genomic_DNA"/>
</dbReference>
<accession>A0AAW0DGE7</accession>
<feature type="compositionally biased region" description="Gly residues" evidence="1">
    <location>
        <begin position="132"/>
        <end position="143"/>
    </location>
</feature>
<feature type="compositionally biased region" description="Low complexity" evidence="1">
    <location>
        <begin position="231"/>
        <end position="249"/>
    </location>
</feature>
<evidence type="ECO:0000313" key="3">
    <source>
        <dbReference type="EMBL" id="KAK7050565.1"/>
    </source>
</evidence>
<proteinExistence type="predicted"/>
<evidence type="ECO:0000259" key="2">
    <source>
        <dbReference type="Pfam" id="PF20415"/>
    </source>
</evidence>
<reference evidence="3 4" key="1">
    <citation type="journal article" date="2024" name="J Genomics">
        <title>Draft genome sequencing and assembly of Favolaschia claudopus CIRM-BRFM 2984 isolated from oak limbs.</title>
        <authorList>
            <person name="Navarro D."/>
            <person name="Drula E."/>
            <person name="Chaduli D."/>
            <person name="Cazenave R."/>
            <person name="Ahrendt S."/>
            <person name="Wang J."/>
            <person name="Lipzen A."/>
            <person name="Daum C."/>
            <person name="Barry K."/>
            <person name="Grigoriev I.V."/>
            <person name="Favel A."/>
            <person name="Rosso M.N."/>
            <person name="Martin F."/>
        </authorList>
    </citation>
    <scope>NUCLEOTIDE SEQUENCE [LARGE SCALE GENOMIC DNA]</scope>
    <source>
        <strain evidence="3 4">CIRM-BRFM 2984</strain>
    </source>
</reference>
<feature type="compositionally biased region" description="Low complexity" evidence="1">
    <location>
        <begin position="43"/>
        <end position="63"/>
    </location>
</feature>
<sequence length="539" mass="58928">MWHGMPPLVDSRHAGQMNGIPPPAGAVMGGQPAIHSAFPGFNPQAQQQQQGPPPWAAQQMMAGQGMGGQGTPWAGAGRGGAPPWAQPGPIPGPSWANTPVQPSPWPQQTPPAWAQNMMQSQPMPRQGWGPAPQGGGGGGGGGWADNIQTPWGEEDPWDQPQRTPGMGGHGEGFSALAAPPQDSTSGQPIGRSFFNQGGMPQGGMGQDEGWDDVRPAWGNMREREREQPRFAAADAAQQQWANWGQPQEQGTPGMDPRIPWGQSPQGGGWDLSAQGAELVRTFSQGHIQSPKKKKKKKVERVRANSFSGGMLPQAGWATAAAFAFDANNLSRRPDDWRDGYSPRGIAGADLSLSSFFRVGRKVSADPNDWTDQKKRLLCRPLTYSSGRTNISYDLRRAPEQSPYMGNFQPRSPQDMYEMAVTPFAARMRLVHPRLPWYVDVGARFTANGITILDVLHSLFDTLNRPIAARDFWNEEMGKKDRDSLTKTYKERCAKRGEELGVREELAKGIYKVDFLGADCIFVGLVRRNGIWEIKTENNH</sequence>
<organism evidence="3 4">
    <name type="scientific">Favolaschia claudopus</name>
    <dbReference type="NCBI Taxonomy" id="2862362"/>
    <lineage>
        <taxon>Eukaryota</taxon>
        <taxon>Fungi</taxon>
        <taxon>Dikarya</taxon>
        <taxon>Basidiomycota</taxon>
        <taxon>Agaricomycotina</taxon>
        <taxon>Agaricomycetes</taxon>
        <taxon>Agaricomycetidae</taxon>
        <taxon>Agaricales</taxon>
        <taxon>Marasmiineae</taxon>
        <taxon>Mycenaceae</taxon>
        <taxon>Favolaschia</taxon>
    </lineage>
</organism>
<feature type="region of interest" description="Disordered" evidence="1">
    <location>
        <begin position="1"/>
        <end position="271"/>
    </location>
</feature>
<feature type="compositionally biased region" description="Gly residues" evidence="1">
    <location>
        <begin position="64"/>
        <end position="80"/>
    </location>
</feature>
<evidence type="ECO:0000256" key="1">
    <source>
        <dbReference type="SAM" id="MobiDB-lite"/>
    </source>
</evidence>
<dbReference type="Proteomes" id="UP001362999">
    <property type="component" value="Unassembled WGS sequence"/>
</dbReference>
<comment type="caution">
    <text evidence="3">The sequence shown here is derived from an EMBL/GenBank/DDBJ whole genome shotgun (WGS) entry which is preliminary data.</text>
</comment>
<dbReference type="InterPro" id="IPR046522">
    <property type="entry name" value="DUF6699"/>
</dbReference>
<gene>
    <name evidence="3" type="ORF">R3P38DRAFT_2503968</name>
</gene>
<protein>
    <recommendedName>
        <fullName evidence="2">DUF6699 domain-containing protein</fullName>
    </recommendedName>
</protein>
<name>A0AAW0DGE7_9AGAR</name>
<keyword evidence="4" id="KW-1185">Reference proteome</keyword>
<dbReference type="AlphaFoldDB" id="A0AAW0DGE7"/>
<dbReference type="Pfam" id="PF20415">
    <property type="entry name" value="DUF6699"/>
    <property type="match status" value="1"/>
</dbReference>
<evidence type="ECO:0000313" key="4">
    <source>
        <dbReference type="Proteomes" id="UP001362999"/>
    </source>
</evidence>